<organism evidence="3 4">
    <name type="scientific">Rhodopirellula maiorica SM1</name>
    <dbReference type="NCBI Taxonomy" id="1265738"/>
    <lineage>
        <taxon>Bacteria</taxon>
        <taxon>Pseudomonadati</taxon>
        <taxon>Planctomycetota</taxon>
        <taxon>Planctomycetia</taxon>
        <taxon>Pirellulales</taxon>
        <taxon>Pirellulaceae</taxon>
        <taxon>Novipirellula</taxon>
    </lineage>
</organism>
<name>M5RL90_9BACT</name>
<dbReference type="InterPro" id="IPR055557">
    <property type="entry name" value="DUF7133"/>
</dbReference>
<feature type="signal peptide" evidence="1">
    <location>
        <begin position="1"/>
        <end position="28"/>
    </location>
</feature>
<dbReference type="InterPro" id="IPR013428">
    <property type="entry name" value="Membrane-bound_put_N"/>
</dbReference>
<dbReference type="NCBIfam" id="TIGR02604">
    <property type="entry name" value="Piru_Ver_Nterm"/>
    <property type="match status" value="1"/>
</dbReference>
<keyword evidence="4" id="KW-1185">Reference proteome</keyword>
<feature type="domain" description="DUF7133" evidence="2">
    <location>
        <begin position="51"/>
        <end position="242"/>
    </location>
</feature>
<reference evidence="3 4" key="1">
    <citation type="journal article" date="2013" name="Mar. Genomics">
        <title>Expression of sulfatases in Rhodopirellula baltica and the diversity of sulfatases in the genus Rhodopirellula.</title>
        <authorList>
            <person name="Wegner C.E."/>
            <person name="Richter-Heitmann T."/>
            <person name="Klindworth A."/>
            <person name="Klockow C."/>
            <person name="Richter M."/>
            <person name="Achstetter T."/>
            <person name="Glockner F.O."/>
            <person name="Harder J."/>
        </authorList>
    </citation>
    <scope>NUCLEOTIDE SEQUENCE [LARGE SCALE GENOMIC DNA]</scope>
    <source>
        <strain evidence="3 4">SM1</strain>
    </source>
</reference>
<evidence type="ECO:0000259" key="2">
    <source>
        <dbReference type="Pfam" id="PF23500"/>
    </source>
</evidence>
<evidence type="ECO:0000313" key="3">
    <source>
        <dbReference type="EMBL" id="EMI19956.1"/>
    </source>
</evidence>
<dbReference type="PANTHER" id="PTHR33546:SF1">
    <property type="entry name" value="LARGE, MULTIFUNCTIONAL SECRETED PROTEIN"/>
    <property type="match status" value="1"/>
</dbReference>
<dbReference type="AlphaFoldDB" id="M5RL90"/>
<keyword evidence="1" id="KW-0732">Signal</keyword>
<dbReference type="InterPro" id="IPR011041">
    <property type="entry name" value="Quinoprot_gluc/sorb_DH_b-prop"/>
</dbReference>
<accession>M5RL90</accession>
<sequence length="242" mass="26144">MNDRYTLMTQSCLLAFATIVLNCGDLLAKEPASSKQPDYSSELPRIAPTAPDAALSTFQVADGFQMQQVAAEPLIGSPVAIEWDEHGAMYVCEMRGYSENRDDGISTIAKLIDTDGDGVYDERVEFASGLFWPTALFPYDGGLFVGDAPDLLYLKDTNGDGVADVKQRVLTGFGTSNVQGLMNSFRWGLDNRIHIACSSVGGEIRHAHAAPDIAGISIRGRDLAFNPRTYEFEPTSGAAQHG</sequence>
<feature type="non-terminal residue" evidence="3">
    <location>
        <position position="242"/>
    </location>
</feature>
<feature type="chain" id="PRO_5004070629" evidence="1">
    <location>
        <begin position="29"/>
        <end position="242"/>
    </location>
</feature>
<proteinExistence type="predicted"/>
<gene>
    <name evidence="3" type="ORF">RMSM_03116</name>
</gene>
<protein>
    <submittedName>
        <fullName evidence="3">Membrane-bound dehydrogenase domain protein</fullName>
    </submittedName>
</protein>
<dbReference type="Pfam" id="PF23500">
    <property type="entry name" value="DUF7133"/>
    <property type="match status" value="1"/>
</dbReference>
<dbReference type="PANTHER" id="PTHR33546">
    <property type="entry name" value="LARGE, MULTIFUNCTIONAL SECRETED PROTEIN-RELATED"/>
    <property type="match status" value="1"/>
</dbReference>
<dbReference type="SUPFAM" id="SSF50952">
    <property type="entry name" value="Soluble quinoprotein glucose dehydrogenase"/>
    <property type="match status" value="1"/>
</dbReference>
<dbReference type="Proteomes" id="UP000011991">
    <property type="component" value="Unassembled WGS sequence"/>
</dbReference>
<dbReference type="EMBL" id="ANOG01000452">
    <property type="protein sequence ID" value="EMI19956.1"/>
    <property type="molecule type" value="Genomic_DNA"/>
</dbReference>
<dbReference type="RefSeq" id="WP_008697275.1">
    <property type="nucleotide sequence ID" value="NZ_ANOG01000452.1"/>
</dbReference>
<evidence type="ECO:0000256" key="1">
    <source>
        <dbReference type="SAM" id="SignalP"/>
    </source>
</evidence>
<comment type="caution">
    <text evidence="3">The sequence shown here is derived from an EMBL/GenBank/DDBJ whole genome shotgun (WGS) entry which is preliminary data.</text>
</comment>
<evidence type="ECO:0000313" key="4">
    <source>
        <dbReference type="Proteomes" id="UP000011991"/>
    </source>
</evidence>